<dbReference type="AlphaFoldDB" id="A0A4R8M694"/>
<protein>
    <submittedName>
        <fullName evidence="3">Uncharacterized protein</fullName>
    </submittedName>
</protein>
<evidence type="ECO:0000256" key="1">
    <source>
        <dbReference type="SAM" id="MobiDB-lite"/>
    </source>
</evidence>
<reference evidence="3 4" key="1">
    <citation type="submission" date="2019-03" db="EMBL/GenBank/DDBJ databases">
        <title>Genomic Encyclopedia of Type Strains, Phase IV (KMG-IV): sequencing the most valuable type-strain genomes for metagenomic binning, comparative biology and taxonomic classification.</title>
        <authorList>
            <person name="Goeker M."/>
        </authorList>
    </citation>
    <scope>NUCLEOTIDE SEQUENCE [LARGE SCALE GENOMIC DNA]</scope>
    <source>
        <strain evidence="3 4">DSM 25964</strain>
    </source>
</reference>
<evidence type="ECO:0000256" key="2">
    <source>
        <dbReference type="SAM" id="SignalP"/>
    </source>
</evidence>
<evidence type="ECO:0000313" key="4">
    <source>
        <dbReference type="Proteomes" id="UP000295066"/>
    </source>
</evidence>
<feature type="compositionally biased region" description="Basic and acidic residues" evidence="1">
    <location>
        <begin position="443"/>
        <end position="460"/>
    </location>
</feature>
<gene>
    <name evidence="3" type="ORF">C8D99_10777</name>
</gene>
<organism evidence="3 4">
    <name type="scientific">Aminivibrio pyruvatiphilus</name>
    <dbReference type="NCBI Taxonomy" id="1005740"/>
    <lineage>
        <taxon>Bacteria</taxon>
        <taxon>Thermotogati</taxon>
        <taxon>Synergistota</taxon>
        <taxon>Synergistia</taxon>
        <taxon>Synergistales</taxon>
        <taxon>Aminobacteriaceae</taxon>
        <taxon>Aminivibrio</taxon>
    </lineage>
</organism>
<comment type="caution">
    <text evidence="3">The sequence shown here is derived from an EMBL/GenBank/DDBJ whole genome shotgun (WGS) entry which is preliminary data.</text>
</comment>
<feature type="region of interest" description="Disordered" evidence="1">
    <location>
        <begin position="322"/>
        <end position="341"/>
    </location>
</feature>
<feature type="signal peptide" evidence="2">
    <location>
        <begin position="1"/>
        <end position="25"/>
    </location>
</feature>
<sequence>MRKKYIHIMVGSVLFLLLTASFGWAAMGEVQNFTFHGIGPEDVLGSGENATPDGNPDASFSLNLSGIGGALSGISLQYEDGRSSWDTVAGNGIPGIKVTESGGKVIAESSGGMSLTPFLMGMGITLIVPDDGSIARGGKFTVTARFVDGSESHSTISVPGTAKAVSPAAGDVEIVYARMTGKGTRDLTGRNKRLRGDGTADYGMQVVLQGAGTLTGVTVRSIEGESAQWDTFTNSNSWLVAVMQSDKVLNKPDGSINIQLRGKSALDLLVTDNGAIANGKSRFEVSFTFSDGAVAARVVETEGASASEGTFSGSAVLSGSGTRDLVGNNEHRRGNGTNDWKVDLKVSTPGTLKGMKIENASGSAGHWDTIPGNGRWLIGVTEPNGTILNRSDGSVLISISRETELVLWIEDNGSLGDRDVVSHITLMYDDGRTLSREIVRRVGSDRPARGERQDGRREVRFSGPRRASSSDYVGARERIGPDGSFDWLFEFQITGKGQVKAIMVECIGTASGVWDTVPGNGNWALGVVLPGKGGKGLLNNYDGSVSFEVPPNHNLQLFMEDNGSLRQGASNFRISVTWSDGTVTTATS</sequence>
<feature type="region of interest" description="Disordered" evidence="1">
    <location>
        <begin position="443"/>
        <end position="467"/>
    </location>
</feature>
<keyword evidence="2" id="KW-0732">Signal</keyword>
<proteinExistence type="predicted"/>
<feature type="chain" id="PRO_5020970307" evidence="2">
    <location>
        <begin position="26"/>
        <end position="588"/>
    </location>
</feature>
<name>A0A4R8M694_9BACT</name>
<accession>A0A4R8M694</accession>
<dbReference type="Proteomes" id="UP000295066">
    <property type="component" value="Unassembled WGS sequence"/>
</dbReference>
<dbReference type="OrthoDB" id="4655at2"/>
<evidence type="ECO:0000313" key="3">
    <source>
        <dbReference type="EMBL" id="TDY60870.1"/>
    </source>
</evidence>
<keyword evidence="4" id="KW-1185">Reference proteome</keyword>
<dbReference type="RefSeq" id="WP_133957435.1">
    <property type="nucleotide sequence ID" value="NZ_SORI01000007.1"/>
</dbReference>
<dbReference type="EMBL" id="SORI01000007">
    <property type="protein sequence ID" value="TDY60870.1"/>
    <property type="molecule type" value="Genomic_DNA"/>
</dbReference>